<comment type="caution">
    <text evidence="2">The sequence shown here is derived from an EMBL/GenBank/DDBJ whole genome shotgun (WGS) entry which is preliminary data.</text>
</comment>
<evidence type="ECO:0000313" key="2">
    <source>
        <dbReference type="EMBL" id="MBW0583445.1"/>
    </source>
</evidence>
<dbReference type="EMBL" id="AVOT02115154">
    <property type="protein sequence ID" value="MBW0583445.1"/>
    <property type="molecule type" value="Genomic_DNA"/>
</dbReference>
<dbReference type="AlphaFoldDB" id="A0A9Q3Q3Y6"/>
<organism evidence="2 3">
    <name type="scientific">Austropuccinia psidii MF-1</name>
    <dbReference type="NCBI Taxonomy" id="1389203"/>
    <lineage>
        <taxon>Eukaryota</taxon>
        <taxon>Fungi</taxon>
        <taxon>Dikarya</taxon>
        <taxon>Basidiomycota</taxon>
        <taxon>Pucciniomycotina</taxon>
        <taxon>Pucciniomycetes</taxon>
        <taxon>Pucciniales</taxon>
        <taxon>Sphaerophragmiaceae</taxon>
        <taxon>Austropuccinia</taxon>
    </lineage>
</organism>
<accession>A0A9Q3Q3Y6</accession>
<name>A0A9Q3Q3Y6_9BASI</name>
<protein>
    <submittedName>
        <fullName evidence="2">Uncharacterized protein</fullName>
    </submittedName>
</protein>
<gene>
    <name evidence="2" type="ORF">O181_123160</name>
</gene>
<keyword evidence="3" id="KW-1185">Reference proteome</keyword>
<feature type="compositionally biased region" description="Basic residues" evidence="1">
    <location>
        <begin position="26"/>
        <end position="47"/>
    </location>
</feature>
<sequence length="258" mass="29974">MRERGKIWGERPSIYNEISGGSKKSATNRRSKKHTTKPSFPIKKKNPHQLTTQEMPEGFEPTKNTFSIHIKSLWGLVYQDSIPMVPEYSQLKEFNTRFEFAEDIVQTIHNPSTIPLVPENEIITFRGVKPGKKKIARGIINLTDFFIKYVLALLAKVGIRRWAPDLNASSDTLYNEACQISAIQTFRQLAAGGAFEYMNINLRFLEDLQLLEATYNHIVYFTLAKRYQKELKEKGKYSKDQERQAILRARLRLKELRY</sequence>
<reference evidence="2" key="1">
    <citation type="submission" date="2021-03" db="EMBL/GenBank/DDBJ databases">
        <title>Draft genome sequence of rust myrtle Austropuccinia psidii MF-1, a brazilian biotype.</title>
        <authorList>
            <person name="Quecine M.C."/>
            <person name="Pachon D.M.R."/>
            <person name="Bonatelli M.L."/>
            <person name="Correr F.H."/>
            <person name="Franceschini L.M."/>
            <person name="Leite T.F."/>
            <person name="Margarido G.R.A."/>
            <person name="Almeida C.A."/>
            <person name="Ferrarezi J.A."/>
            <person name="Labate C.A."/>
        </authorList>
    </citation>
    <scope>NUCLEOTIDE SEQUENCE</scope>
    <source>
        <strain evidence="2">MF-1</strain>
    </source>
</reference>
<evidence type="ECO:0000313" key="3">
    <source>
        <dbReference type="Proteomes" id="UP000765509"/>
    </source>
</evidence>
<dbReference type="Proteomes" id="UP000765509">
    <property type="component" value="Unassembled WGS sequence"/>
</dbReference>
<feature type="region of interest" description="Disordered" evidence="1">
    <location>
        <begin position="1"/>
        <end position="51"/>
    </location>
</feature>
<proteinExistence type="predicted"/>
<dbReference type="OrthoDB" id="2507162at2759"/>
<evidence type="ECO:0000256" key="1">
    <source>
        <dbReference type="SAM" id="MobiDB-lite"/>
    </source>
</evidence>